<dbReference type="VEuPathDB" id="VectorBase:PPAPM1_005268"/>
<proteinExistence type="inferred from homology"/>
<dbReference type="EMBL" id="AJVK01012079">
    <property type="status" value="NOT_ANNOTATED_CDS"/>
    <property type="molecule type" value="Genomic_DNA"/>
</dbReference>
<dbReference type="GO" id="GO:0072384">
    <property type="term" value="P:organelle transport along microtubule"/>
    <property type="evidence" value="ECO:0007669"/>
    <property type="project" value="TreeGrafter"/>
</dbReference>
<comment type="subcellular location">
    <subcellularLocation>
        <location evidence="1">Lysosome membrane</location>
        <topology evidence="1">Lipid-anchor</topology>
        <orientation evidence="1">Cytoplasmic side</orientation>
    </subcellularLocation>
</comment>
<evidence type="ECO:0000256" key="6">
    <source>
        <dbReference type="ARBA" id="ARBA00023288"/>
    </source>
</evidence>
<dbReference type="GO" id="GO:0030672">
    <property type="term" value="C:synaptic vesicle membrane"/>
    <property type="evidence" value="ECO:0007669"/>
    <property type="project" value="TreeGrafter"/>
</dbReference>
<evidence type="ECO:0000256" key="1">
    <source>
        <dbReference type="ARBA" id="ARBA00004122"/>
    </source>
</evidence>
<evidence type="ECO:0000313" key="8">
    <source>
        <dbReference type="Proteomes" id="UP000092462"/>
    </source>
</evidence>
<dbReference type="PANTHER" id="PTHR31634">
    <property type="entry name" value="BLOC-1-RELATED COMPLEX SUBUNIT 5"/>
    <property type="match status" value="1"/>
</dbReference>
<dbReference type="PANTHER" id="PTHR31634:SF2">
    <property type="entry name" value="BLOC-1-RELATED COMPLEX SUBUNIT 5"/>
    <property type="match status" value="1"/>
</dbReference>
<dbReference type="GO" id="GO:0032418">
    <property type="term" value="P:lysosome localization"/>
    <property type="evidence" value="ECO:0007669"/>
    <property type="project" value="InterPro"/>
</dbReference>
<dbReference type="InterPro" id="IPR018780">
    <property type="entry name" value="TBORCS5"/>
</dbReference>
<accession>A0A1B0D6L6</accession>
<evidence type="ECO:0000256" key="2">
    <source>
        <dbReference type="ARBA" id="ARBA00010235"/>
    </source>
</evidence>
<reference evidence="7" key="1">
    <citation type="submission" date="2022-08" db="UniProtKB">
        <authorList>
            <consortium name="EnsemblMetazoa"/>
        </authorList>
    </citation>
    <scope>IDENTIFICATION</scope>
    <source>
        <strain evidence="7">Israel</strain>
    </source>
</reference>
<keyword evidence="8" id="KW-1185">Reference proteome</keyword>
<dbReference type="CDD" id="cd22789">
    <property type="entry name" value="BORCS5-like"/>
    <property type="match status" value="1"/>
</dbReference>
<dbReference type="VEuPathDB" id="VectorBase:PPAI003125"/>
<organism evidence="7 8">
    <name type="scientific">Phlebotomus papatasi</name>
    <name type="common">Sandfly</name>
    <dbReference type="NCBI Taxonomy" id="29031"/>
    <lineage>
        <taxon>Eukaryota</taxon>
        <taxon>Metazoa</taxon>
        <taxon>Ecdysozoa</taxon>
        <taxon>Arthropoda</taxon>
        <taxon>Hexapoda</taxon>
        <taxon>Insecta</taxon>
        <taxon>Pterygota</taxon>
        <taxon>Neoptera</taxon>
        <taxon>Endopterygota</taxon>
        <taxon>Diptera</taxon>
        <taxon>Nematocera</taxon>
        <taxon>Psychodoidea</taxon>
        <taxon>Psychodidae</taxon>
        <taxon>Phlebotomus</taxon>
        <taxon>Phlebotomus</taxon>
    </lineage>
</organism>
<sequence length="196" mass="22724">MVYLIVDALLPKLNLCVMIHEQMVLWIHLASRDEIPDDWDHLHFSSSSYLWVLIEWVINLLQSIPMFLPVMRGTLSLPANRDPEVLERLQPVHLSNMCRRVQVHYSVMANRVATDQAQLTTKVKEIDSEIGRIHSAMCERQKLYASYAENFSKLHTISQQLSRCNAILNETIASAEALNNFLEIEDRLEPFVWTTH</sequence>
<evidence type="ECO:0000256" key="4">
    <source>
        <dbReference type="ARBA" id="ARBA00023136"/>
    </source>
</evidence>
<evidence type="ECO:0000313" key="7">
    <source>
        <dbReference type="EnsemblMetazoa" id="PPAI003125-PA"/>
    </source>
</evidence>
<name>A0A1B0D6L6_PHLPP</name>
<dbReference type="GO" id="GO:0099078">
    <property type="term" value="C:BORC complex"/>
    <property type="evidence" value="ECO:0007669"/>
    <property type="project" value="TreeGrafter"/>
</dbReference>
<evidence type="ECO:0000256" key="5">
    <source>
        <dbReference type="ARBA" id="ARBA00023228"/>
    </source>
</evidence>
<dbReference type="Pfam" id="PF10158">
    <property type="entry name" value="LOH1CR12"/>
    <property type="match status" value="1"/>
</dbReference>
<keyword evidence="5" id="KW-0458">Lysosome</keyword>
<dbReference type="GO" id="GO:0098574">
    <property type="term" value="C:cytoplasmic side of lysosomal membrane"/>
    <property type="evidence" value="ECO:0007669"/>
    <property type="project" value="TreeGrafter"/>
</dbReference>
<keyword evidence="6" id="KW-0449">Lipoprotein</keyword>
<dbReference type="EMBL" id="AJVK01012078">
    <property type="status" value="NOT_ANNOTATED_CDS"/>
    <property type="molecule type" value="Genomic_DNA"/>
</dbReference>
<protein>
    <recommendedName>
        <fullName evidence="3">BLOC-1-related complex subunit 5</fullName>
    </recommendedName>
</protein>
<dbReference type="GO" id="GO:1903744">
    <property type="term" value="P:positive regulation of anterograde synaptic vesicle transport"/>
    <property type="evidence" value="ECO:0007669"/>
    <property type="project" value="TreeGrafter"/>
</dbReference>
<comment type="similarity">
    <text evidence="2">Belongs to the BORCS5 family.</text>
</comment>
<keyword evidence="4" id="KW-0472">Membrane</keyword>
<evidence type="ECO:0000256" key="3">
    <source>
        <dbReference type="ARBA" id="ARBA00022300"/>
    </source>
</evidence>
<dbReference type="Proteomes" id="UP000092462">
    <property type="component" value="Unassembled WGS sequence"/>
</dbReference>
<dbReference type="EnsemblMetazoa" id="PPAI003125-RA">
    <property type="protein sequence ID" value="PPAI003125-PA"/>
    <property type="gene ID" value="PPAI003125"/>
</dbReference>
<dbReference type="AlphaFoldDB" id="A0A1B0D6L6"/>